<dbReference type="InterPro" id="IPR027417">
    <property type="entry name" value="P-loop_NTPase"/>
</dbReference>
<sequence length="426" mass="48114">CKYFPGVRQFFAVVEPTNRSPAAVFAAKISYLCKLLSSVDFQQCLIFSNFHSSAQELCDALHSRGWPVGYISSNLDQNERFRAFNRLRAFHCRVLVSTDLTSRGIDAENVNLVVSLEVPWEHEIYLHRVGRAGRFGSYGASVLIVANVGDEMNLLRKLQSRCPTKIRKLPEPTPADLAAPDCPVDLSSLVTVINCTKQPHNQKQEPPLHLTAFSSVNGSAETAKMPNSMDPGKPSIPCLPKNDHARPDHSPPKCPTPVWSQLSKEINIYLNQAVQNFEGLEKERNQNTTAVSIDVMEKRLLKSLEALYNVDLPSIPSEATKLVTTEGAPLKGRNFPPPLREPPKYVDESNFAAEETRHLGQEFKTSVSEHGDPIPWTQRQIAAWYEYFRLMNHAYWYRASWELAVNEYHSALERWNTLNVYSIDHV</sequence>
<dbReference type="PROSITE" id="PS51194">
    <property type="entry name" value="HELICASE_CTER"/>
    <property type="match status" value="1"/>
</dbReference>
<dbReference type="Gene3D" id="3.40.50.300">
    <property type="entry name" value="P-loop containing nucleotide triphosphate hydrolases"/>
    <property type="match status" value="1"/>
</dbReference>
<dbReference type="AlphaFoldDB" id="A0A8E0RXT9"/>
<feature type="non-terminal residue" evidence="2">
    <location>
        <position position="1"/>
    </location>
</feature>
<dbReference type="OrthoDB" id="434041at2759"/>
<protein>
    <submittedName>
        <fullName evidence="2">Putative ATP-dependent RNA helicase DDX20</fullName>
    </submittedName>
</protein>
<proteinExistence type="predicted"/>
<organism evidence="2 3">
    <name type="scientific">Fasciolopsis buskii</name>
    <dbReference type="NCBI Taxonomy" id="27845"/>
    <lineage>
        <taxon>Eukaryota</taxon>
        <taxon>Metazoa</taxon>
        <taxon>Spiralia</taxon>
        <taxon>Lophotrochozoa</taxon>
        <taxon>Platyhelminthes</taxon>
        <taxon>Trematoda</taxon>
        <taxon>Digenea</taxon>
        <taxon>Plagiorchiida</taxon>
        <taxon>Echinostomata</taxon>
        <taxon>Echinostomatoidea</taxon>
        <taxon>Fasciolidae</taxon>
        <taxon>Fasciolopsis</taxon>
    </lineage>
</organism>
<reference evidence="2" key="1">
    <citation type="submission" date="2019-05" db="EMBL/GenBank/DDBJ databases">
        <title>Annotation for the trematode Fasciolopsis buski.</title>
        <authorList>
            <person name="Choi Y.-J."/>
        </authorList>
    </citation>
    <scope>NUCLEOTIDE SEQUENCE</scope>
    <source>
        <strain evidence="2">HT</strain>
        <tissue evidence="2">Whole worm</tissue>
    </source>
</reference>
<dbReference type="EMBL" id="LUCM01006724">
    <property type="protein sequence ID" value="KAA0190858.1"/>
    <property type="molecule type" value="Genomic_DNA"/>
</dbReference>
<dbReference type="Pfam" id="PF00271">
    <property type="entry name" value="Helicase_C"/>
    <property type="match status" value="1"/>
</dbReference>
<dbReference type="GO" id="GO:0004386">
    <property type="term" value="F:helicase activity"/>
    <property type="evidence" value="ECO:0007669"/>
    <property type="project" value="UniProtKB-KW"/>
</dbReference>
<accession>A0A8E0RXT9</accession>
<evidence type="ECO:0000259" key="1">
    <source>
        <dbReference type="PROSITE" id="PS51194"/>
    </source>
</evidence>
<name>A0A8E0RXT9_9TREM</name>
<keyword evidence="2" id="KW-0067">ATP-binding</keyword>
<keyword evidence="3" id="KW-1185">Reference proteome</keyword>
<dbReference type="PANTHER" id="PTHR47958">
    <property type="entry name" value="ATP-DEPENDENT RNA HELICASE DBP3"/>
    <property type="match status" value="1"/>
</dbReference>
<keyword evidence="2" id="KW-0378">Hydrolase</keyword>
<gene>
    <name evidence="2" type="ORF">FBUS_10733</name>
</gene>
<dbReference type="Proteomes" id="UP000728185">
    <property type="component" value="Unassembled WGS sequence"/>
</dbReference>
<keyword evidence="2" id="KW-0347">Helicase</keyword>
<dbReference type="CDD" id="cd18787">
    <property type="entry name" value="SF2_C_DEAD"/>
    <property type="match status" value="1"/>
</dbReference>
<dbReference type="SMART" id="SM00490">
    <property type="entry name" value="HELICc"/>
    <property type="match status" value="1"/>
</dbReference>
<comment type="caution">
    <text evidence="2">The sequence shown here is derived from an EMBL/GenBank/DDBJ whole genome shotgun (WGS) entry which is preliminary data.</text>
</comment>
<dbReference type="SUPFAM" id="SSF52540">
    <property type="entry name" value="P-loop containing nucleoside triphosphate hydrolases"/>
    <property type="match status" value="1"/>
</dbReference>
<evidence type="ECO:0000313" key="2">
    <source>
        <dbReference type="EMBL" id="KAA0190858.1"/>
    </source>
</evidence>
<evidence type="ECO:0000313" key="3">
    <source>
        <dbReference type="Proteomes" id="UP000728185"/>
    </source>
</evidence>
<dbReference type="InterPro" id="IPR001650">
    <property type="entry name" value="Helicase_C-like"/>
</dbReference>
<keyword evidence="2" id="KW-0547">Nucleotide-binding</keyword>
<feature type="domain" description="Helicase C-terminal" evidence="1">
    <location>
        <begin position="31"/>
        <end position="178"/>
    </location>
</feature>